<evidence type="ECO:0000256" key="9">
    <source>
        <dbReference type="ARBA" id="ARBA00022840"/>
    </source>
</evidence>
<accession>M1MYN4</accession>
<keyword evidence="6" id="KW-0732">Signal</keyword>
<dbReference type="GO" id="GO:0005886">
    <property type="term" value="C:plasma membrane"/>
    <property type="evidence" value="ECO:0007669"/>
    <property type="project" value="UniProtKB-SubCell"/>
</dbReference>
<evidence type="ECO:0000256" key="4">
    <source>
        <dbReference type="ARBA" id="ARBA00022679"/>
    </source>
</evidence>
<dbReference type="OrthoDB" id="2010739at2"/>
<dbReference type="RefSeq" id="WP_015395928.1">
    <property type="nucleotide sequence ID" value="NC_020292.1"/>
</dbReference>
<evidence type="ECO:0000313" key="18">
    <source>
        <dbReference type="Proteomes" id="UP000011728"/>
    </source>
</evidence>
<dbReference type="EMBL" id="CP004122">
    <property type="protein sequence ID" value="AGF59621.1"/>
    <property type="molecule type" value="Genomic_DNA"/>
</dbReference>
<dbReference type="Proteomes" id="UP000011728">
    <property type="component" value="Plasmid Csp_135p"/>
</dbReference>
<keyword evidence="7" id="KW-0547">Nucleotide-binding</keyword>
<dbReference type="GO" id="GO:0005524">
    <property type="term" value="F:ATP binding"/>
    <property type="evidence" value="ECO:0007669"/>
    <property type="project" value="UniProtKB-KW"/>
</dbReference>
<evidence type="ECO:0000256" key="6">
    <source>
        <dbReference type="ARBA" id="ARBA00022729"/>
    </source>
</evidence>
<comment type="subcellular location">
    <subcellularLocation>
        <location evidence="1">Cell membrane</location>
        <topology evidence="1">Single-pass type I membrane protein</topology>
    </subcellularLocation>
</comment>
<evidence type="ECO:0000256" key="7">
    <source>
        <dbReference type="ARBA" id="ARBA00022741"/>
    </source>
</evidence>
<geneLocation type="plasmid" evidence="17 18">
    <name>Csp_135p</name>
</geneLocation>
<dbReference type="AlphaFoldDB" id="M1MYN4"/>
<keyword evidence="8" id="KW-0418">Kinase</keyword>
<evidence type="ECO:0000256" key="5">
    <source>
        <dbReference type="ARBA" id="ARBA00022692"/>
    </source>
</evidence>
<keyword evidence="11" id="KW-0472">Membrane</keyword>
<evidence type="ECO:0000256" key="12">
    <source>
        <dbReference type="ARBA" id="ARBA00023137"/>
    </source>
</evidence>
<dbReference type="PATRIC" id="fig|931276.5.peg.5947"/>
<evidence type="ECO:0000256" key="14">
    <source>
        <dbReference type="ARBA" id="ARBA00023170"/>
    </source>
</evidence>
<evidence type="ECO:0000256" key="2">
    <source>
        <dbReference type="ARBA" id="ARBA00011902"/>
    </source>
</evidence>
<gene>
    <name evidence="17" type="ORF">Cspa_135p00610</name>
</gene>
<evidence type="ECO:0000256" key="13">
    <source>
        <dbReference type="ARBA" id="ARBA00023157"/>
    </source>
</evidence>
<keyword evidence="18" id="KW-1185">Reference proteome</keyword>
<keyword evidence="3" id="KW-1003">Cell membrane</keyword>
<dbReference type="Pfam" id="PF12810">
    <property type="entry name" value="ALK_LTK_GRD"/>
    <property type="match status" value="1"/>
</dbReference>
<proteinExistence type="predicted"/>
<organism evidence="17 18">
    <name type="scientific">Clostridium saccharoperbutylacetonicum N1-4(HMT)</name>
    <dbReference type="NCBI Taxonomy" id="931276"/>
    <lineage>
        <taxon>Bacteria</taxon>
        <taxon>Bacillati</taxon>
        <taxon>Bacillota</taxon>
        <taxon>Clostridia</taxon>
        <taxon>Eubacteriales</taxon>
        <taxon>Clostridiaceae</taxon>
        <taxon>Clostridium</taxon>
    </lineage>
</organism>
<evidence type="ECO:0000256" key="10">
    <source>
        <dbReference type="ARBA" id="ARBA00022989"/>
    </source>
</evidence>
<feature type="domain" description="ALK/LTK-like glycine-rich" evidence="16">
    <location>
        <begin position="22"/>
        <end position="259"/>
    </location>
</feature>
<keyword evidence="13" id="KW-1015">Disulfide bond</keyword>
<evidence type="ECO:0000256" key="8">
    <source>
        <dbReference type="ARBA" id="ARBA00022777"/>
    </source>
</evidence>
<evidence type="ECO:0000256" key="15">
    <source>
        <dbReference type="ARBA" id="ARBA00023180"/>
    </source>
</evidence>
<evidence type="ECO:0000256" key="3">
    <source>
        <dbReference type="ARBA" id="ARBA00022475"/>
    </source>
</evidence>
<keyword evidence="17" id="KW-0614">Plasmid</keyword>
<dbReference type="KEGG" id="csr:Cspa_135p00610"/>
<keyword evidence="15" id="KW-0325">Glycoprotein</keyword>
<dbReference type="InterPro" id="IPR055163">
    <property type="entry name" value="ALK/LTK-like_GRD"/>
</dbReference>
<keyword evidence="5" id="KW-0812">Transmembrane</keyword>
<protein>
    <recommendedName>
        <fullName evidence="2">receptor protein-tyrosine kinase</fullName>
        <ecNumber evidence="2">2.7.10.1</ecNumber>
    </recommendedName>
</protein>
<evidence type="ECO:0000313" key="17">
    <source>
        <dbReference type="EMBL" id="AGF59621.1"/>
    </source>
</evidence>
<dbReference type="HOGENOM" id="CLU_047100_0_0_9"/>
<dbReference type="GO" id="GO:0004714">
    <property type="term" value="F:transmembrane receptor protein tyrosine kinase activity"/>
    <property type="evidence" value="ECO:0007669"/>
    <property type="project" value="UniProtKB-EC"/>
</dbReference>
<reference evidence="17 18" key="1">
    <citation type="submission" date="2013-02" db="EMBL/GenBank/DDBJ databases">
        <title>Genome sequence of Clostridium saccharoperbutylacetonicum N1-4(HMT).</title>
        <authorList>
            <person name="Poehlein A."/>
            <person name="Daniel R."/>
        </authorList>
    </citation>
    <scope>NUCLEOTIDE SEQUENCE [LARGE SCALE GENOMIC DNA]</scope>
    <source>
        <strain evidence="18">N1-4(HMT)</strain>
        <plasmid evidence="18">Plasmid Csp_135p</plasmid>
    </source>
</reference>
<evidence type="ECO:0000259" key="16">
    <source>
        <dbReference type="Pfam" id="PF12810"/>
    </source>
</evidence>
<sequence length="494" mass="52531">MALKTLIFNYTGGVQSFTAPLNGRYSLEAYGASGGNSARSTSQRGGKGGYASGDIKLLAGQTIYIYVGGQGGDTNAADSTSDAGGYNGGGSLLSGQSLYGAPGGGATDFRTSSGAWDTLTGLQSRVLVAGGGGGANSRDDGYGYGSGGDGGGLVGTDGTTAGQNSGGMSYGYGYGTGGTQTSAGSYRWYQNGILKSDSINGGFGVGGANTQSGGGGGWYGGAGSGHGGAGGGSSYYGSLLNPTAIAGVNNGNGKAIITYEDYEMFYLLKKDGAYYIPQKAFFDIHNKKFNSVTIEYILNNYTITKPDDLNKPFVMNGKTLYPSDILDFSKCQICAFTQASLDDRELKMIYEPSNISLAKTTIKVKDKFTSLTSNLDHTFIDITSPDKNKLDYFIDYNRDDQDNLRKSCGILNKEILKYDFFLNFKFDATDAKLQTIKLFGRNDKYTKIKDYSIDVYDDFIDKAYIVFHKDYDAVFVNKLSSESAAYTINTLDKF</sequence>
<name>M1MYN4_9CLOT</name>
<keyword evidence="4" id="KW-0808">Transferase</keyword>
<keyword evidence="12" id="KW-0829">Tyrosine-protein kinase</keyword>
<evidence type="ECO:0000256" key="1">
    <source>
        <dbReference type="ARBA" id="ARBA00004251"/>
    </source>
</evidence>
<evidence type="ECO:0000256" key="11">
    <source>
        <dbReference type="ARBA" id="ARBA00023136"/>
    </source>
</evidence>
<keyword evidence="10" id="KW-1133">Transmembrane helix</keyword>
<dbReference type="EC" id="2.7.10.1" evidence="2"/>
<keyword evidence="9" id="KW-0067">ATP-binding</keyword>
<keyword evidence="14" id="KW-0675">Receptor</keyword>